<dbReference type="AlphaFoldDB" id="A0AAD9JSE1"/>
<evidence type="ECO:0000313" key="3">
    <source>
        <dbReference type="Proteomes" id="UP001208570"/>
    </source>
</evidence>
<dbReference type="InterPro" id="IPR027417">
    <property type="entry name" value="P-loop_NTPase"/>
</dbReference>
<name>A0AAD9JSE1_9ANNE</name>
<organism evidence="2 3">
    <name type="scientific">Paralvinella palmiformis</name>
    <dbReference type="NCBI Taxonomy" id="53620"/>
    <lineage>
        <taxon>Eukaryota</taxon>
        <taxon>Metazoa</taxon>
        <taxon>Spiralia</taxon>
        <taxon>Lophotrochozoa</taxon>
        <taxon>Annelida</taxon>
        <taxon>Polychaeta</taxon>
        <taxon>Sedentaria</taxon>
        <taxon>Canalipalpata</taxon>
        <taxon>Terebellida</taxon>
        <taxon>Terebelliformia</taxon>
        <taxon>Alvinellidae</taxon>
        <taxon>Paralvinella</taxon>
    </lineage>
</organism>
<comment type="caution">
    <text evidence="2">The sequence shown here is derived from an EMBL/GenBank/DDBJ whole genome shotgun (WGS) entry which is preliminary data.</text>
</comment>
<dbReference type="InterPro" id="IPR051316">
    <property type="entry name" value="Zinc-reg_GTPase_activator"/>
</dbReference>
<dbReference type="InterPro" id="IPR003495">
    <property type="entry name" value="CobW/HypB/UreG_nucleotide-bd"/>
</dbReference>
<feature type="domain" description="CobW/HypB/UreG nucleotide-binding" evidence="1">
    <location>
        <begin position="21"/>
        <end position="64"/>
    </location>
</feature>
<proteinExistence type="predicted"/>
<dbReference type="Pfam" id="PF02492">
    <property type="entry name" value="cobW"/>
    <property type="match status" value="1"/>
</dbReference>
<dbReference type="Proteomes" id="UP001208570">
    <property type="component" value="Unassembled WGS sequence"/>
</dbReference>
<dbReference type="SUPFAM" id="SSF52540">
    <property type="entry name" value="P-loop containing nucleoside triphosphate hydrolases"/>
    <property type="match status" value="1"/>
</dbReference>
<dbReference type="EMBL" id="JAODUP010000173">
    <property type="protein sequence ID" value="KAK2158294.1"/>
    <property type="molecule type" value="Genomic_DNA"/>
</dbReference>
<reference evidence="2" key="1">
    <citation type="journal article" date="2023" name="Mol. Biol. Evol.">
        <title>Third-Generation Sequencing Reveals the Adaptive Role of the Epigenome in Three Deep-Sea Polychaetes.</title>
        <authorList>
            <person name="Perez M."/>
            <person name="Aroh O."/>
            <person name="Sun Y."/>
            <person name="Lan Y."/>
            <person name="Juniper S.K."/>
            <person name="Young C.R."/>
            <person name="Angers B."/>
            <person name="Qian P.Y."/>
        </authorList>
    </citation>
    <scope>NUCLEOTIDE SEQUENCE</scope>
    <source>
        <strain evidence="2">P08H-3</strain>
    </source>
</reference>
<evidence type="ECO:0000313" key="2">
    <source>
        <dbReference type="EMBL" id="KAK2158294.1"/>
    </source>
</evidence>
<sequence length="78" mass="8433">MDESSDDEIPELVPVTASRVPVTIITGFLGVGKTTLLNYVLTEQHGKKIAVILNEFGEGSVQVARIKVLEGFFVDGKD</sequence>
<dbReference type="PANTHER" id="PTHR13748">
    <property type="entry name" value="COBW-RELATED"/>
    <property type="match status" value="1"/>
</dbReference>
<evidence type="ECO:0000259" key="1">
    <source>
        <dbReference type="Pfam" id="PF02492"/>
    </source>
</evidence>
<gene>
    <name evidence="2" type="ORF">LSH36_173g02001</name>
</gene>
<keyword evidence="3" id="KW-1185">Reference proteome</keyword>
<protein>
    <recommendedName>
        <fullName evidence="1">CobW/HypB/UreG nucleotide-binding domain-containing protein</fullName>
    </recommendedName>
</protein>
<dbReference type="PANTHER" id="PTHR13748:SF31">
    <property type="entry name" value="ZINC-REGULATED GTPASE METALLOPROTEIN ACTIVATOR 1A-RELATED"/>
    <property type="match status" value="1"/>
</dbReference>
<dbReference type="GO" id="GO:0005737">
    <property type="term" value="C:cytoplasm"/>
    <property type="evidence" value="ECO:0007669"/>
    <property type="project" value="TreeGrafter"/>
</dbReference>
<accession>A0AAD9JSE1</accession>
<dbReference type="Gene3D" id="3.40.50.300">
    <property type="entry name" value="P-loop containing nucleotide triphosphate hydrolases"/>
    <property type="match status" value="1"/>
</dbReference>